<evidence type="ECO:0000256" key="17">
    <source>
        <dbReference type="ARBA" id="ARBA00023235"/>
    </source>
</evidence>
<comment type="similarity">
    <text evidence="3">Belongs to the helicase family. RAD3/XPD subfamily.</text>
</comment>
<dbReference type="InterPro" id="IPR013020">
    <property type="entry name" value="Rad3/Chl1-like"/>
</dbReference>
<dbReference type="Pfam" id="PF06777">
    <property type="entry name" value="HBB"/>
    <property type="match status" value="1"/>
</dbReference>
<dbReference type="InterPro" id="IPR010643">
    <property type="entry name" value="HBB"/>
</dbReference>
<reference evidence="23 24" key="1">
    <citation type="submission" date="2019-04" db="EMBL/GenBank/DDBJ databases">
        <title>Comparative genomics and transcriptomics to analyze fruiting body development in filamentous ascomycetes.</title>
        <authorList>
            <consortium name="DOE Joint Genome Institute"/>
            <person name="Lutkenhaus R."/>
            <person name="Traeger S."/>
            <person name="Breuer J."/>
            <person name="Kuo A."/>
            <person name="Lipzen A."/>
            <person name="Pangilinan J."/>
            <person name="Dilworth D."/>
            <person name="Sandor L."/>
            <person name="Poggeler S."/>
            <person name="Barry K."/>
            <person name="Grigoriev I.V."/>
            <person name="Nowrousian M."/>
        </authorList>
    </citation>
    <scope>NUCLEOTIDE SEQUENCE [LARGE SCALE GENOMIC DNA]</scope>
    <source>
        <strain evidence="23 24">CBS 389.68</strain>
    </source>
</reference>
<dbReference type="GO" id="GO:0006289">
    <property type="term" value="P:nucleotide-excision repair"/>
    <property type="evidence" value="ECO:0007669"/>
    <property type="project" value="InterPro"/>
</dbReference>
<accession>A0A4S2N2L1</accession>
<evidence type="ECO:0000256" key="4">
    <source>
        <dbReference type="ARBA" id="ARBA00022485"/>
    </source>
</evidence>
<dbReference type="Gene3D" id="1.10.30.20">
    <property type="entry name" value="Bacterial XPD DNA helicase, FeS cluster domain"/>
    <property type="match status" value="1"/>
</dbReference>
<dbReference type="FunFam" id="3.40.50.300:FF:000135">
    <property type="entry name" value="DNA repair helicase RAD3, putative"/>
    <property type="match status" value="1"/>
</dbReference>
<proteinExistence type="inferred from homology"/>
<keyword evidence="4" id="KW-0004">4Fe-4S</keyword>
<keyword evidence="12" id="KW-0411">Iron-sulfur</keyword>
<dbReference type="NCBIfam" id="TIGR00604">
    <property type="entry name" value="rad3"/>
    <property type="match status" value="1"/>
</dbReference>
<keyword evidence="15" id="KW-0804">Transcription</keyword>
<dbReference type="Pfam" id="PF13307">
    <property type="entry name" value="Helicase_C_2"/>
    <property type="match status" value="1"/>
</dbReference>
<keyword evidence="7" id="KW-0227">DNA damage</keyword>
<evidence type="ECO:0000256" key="5">
    <source>
        <dbReference type="ARBA" id="ARBA00022723"/>
    </source>
</evidence>
<dbReference type="GO" id="GO:0046872">
    <property type="term" value="F:metal ion binding"/>
    <property type="evidence" value="ECO:0007669"/>
    <property type="project" value="UniProtKB-KW"/>
</dbReference>
<sequence length="774" mass="88101">MCDLKRTLDATGHSVLEMPSGTGKTVSLLSLIVAYQMASPTPRKLIYCSRTMSEIEKALAELKALMAYRAKELGRVEDFRGLGLTSRKNLCLHPSVKREKRGEVVDARCRSMTAGFVKEKKRKGEEVELCQYHETMEEMEPGNYIPPGVYTFDSLLKYCEKTTQCPYFTARRMMPFCNVIIYSYHYLLDPKIAERVSKEFSKDCIVVFDEAHNIDNVCIESLSIDITEDSLRKATRGAVNLEAKIQEMKTSDAAKLQNEYQKLVEGLREEQERREEEESFMTNPVLPDDLLKEAVPGNIRRAEHFVAFLKRFVEYLKTRMKVLHVVSETPGSFLQHVKELTFIERKPLRFCAERLTSLVRTLEIAHVEDYLPLQEVATFATLVSTYEKGFLLILEPYESETATVPNPILHFTCLDASIAIKPVFDRFSSVIITSGTISPLEMYPKMLQFDTIVQESYPMTLARRSFLPLIVTRGSDQVAISSRFEIRNDPSVVRNYGNILIEFAKITPDGMVVFFPSYLYMESIISMWQGMGILDEVWKYKLILVETPDAQETSLALETYRTACCNGRGAIMLCVARGKVSEGIDFDHHYGRTVLCIGVPYQYTESRILKARLEFLRENYRIRENDFLSFDAMRHAAQCLGRVLRGKDDYGIMVLADKRFGRKRSQLPKWINNAILEGEANMSTDMAVAAAKKFLRNMAQPFTAKDQEGHSTWSLEDLKRHQMEMKQKAGMEMEVDGGGMVLEEDDYEVSDEEAMAAVMDVDMIGGRTVAGVGA</sequence>
<dbReference type="InterPro" id="IPR010614">
    <property type="entry name" value="RAD3-like_helicase_DEAD"/>
</dbReference>
<evidence type="ECO:0000256" key="2">
    <source>
        <dbReference type="ARBA" id="ARBA00004123"/>
    </source>
</evidence>
<dbReference type="InterPro" id="IPR027417">
    <property type="entry name" value="P-loop_NTPase"/>
</dbReference>
<evidence type="ECO:0000259" key="22">
    <source>
        <dbReference type="PROSITE" id="PS51193"/>
    </source>
</evidence>
<dbReference type="SMART" id="SM00488">
    <property type="entry name" value="DEXDc2"/>
    <property type="match status" value="1"/>
</dbReference>
<keyword evidence="14" id="KW-0238">DNA-binding</keyword>
<evidence type="ECO:0000256" key="14">
    <source>
        <dbReference type="ARBA" id="ARBA00023125"/>
    </source>
</evidence>
<dbReference type="GO" id="GO:0045951">
    <property type="term" value="P:positive regulation of mitotic recombination"/>
    <property type="evidence" value="ECO:0007669"/>
    <property type="project" value="TreeGrafter"/>
</dbReference>
<keyword evidence="6" id="KW-0547">Nucleotide-binding</keyword>
<keyword evidence="17" id="KW-0413">Isomerase</keyword>
<dbReference type="InterPro" id="IPR042493">
    <property type="entry name" value="XPD_DNA_FeS"/>
</dbReference>
<comment type="cofactor">
    <cofactor evidence="1">
        <name>[4Fe-4S] cluster</name>
        <dbReference type="ChEBI" id="CHEBI:49883"/>
    </cofactor>
</comment>
<dbReference type="PROSITE" id="PS51193">
    <property type="entry name" value="HELICASE_ATP_BIND_2"/>
    <property type="match status" value="1"/>
</dbReference>
<dbReference type="InterPro" id="IPR014013">
    <property type="entry name" value="Helic_SF1/SF2_ATP-bd_DinG/Rad3"/>
</dbReference>
<gene>
    <name evidence="23" type="ORF">EX30DRAFT_317449</name>
</gene>
<keyword evidence="24" id="KW-1185">Reference proteome</keyword>
<dbReference type="InterPro" id="IPR006554">
    <property type="entry name" value="Helicase-like_DEXD_c2"/>
</dbReference>
<evidence type="ECO:0000256" key="7">
    <source>
        <dbReference type="ARBA" id="ARBA00022763"/>
    </source>
</evidence>
<keyword evidence="5" id="KW-0479">Metal-binding</keyword>
<evidence type="ECO:0000256" key="3">
    <source>
        <dbReference type="ARBA" id="ARBA00009146"/>
    </source>
</evidence>
<dbReference type="FunCoup" id="A0A4S2N2L1">
    <property type="interactions" value="827"/>
</dbReference>
<feature type="coiled-coil region" evidence="21">
    <location>
        <begin position="231"/>
        <end position="277"/>
    </location>
</feature>
<evidence type="ECO:0000256" key="21">
    <source>
        <dbReference type="SAM" id="Coils"/>
    </source>
</evidence>
<evidence type="ECO:0000256" key="20">
    <source>
        <dbReference type="ARBA" id="ARBA00048954"/>
    </source>
</evidence>
<keyword evidence="16" id="KW-0234">DNA repair</keyword>
<name>A0A4S2N2L1_9PEZI</name>
<evidence type="ECO:0000256" key="15">
    <source>
        <dbReference type="ARBA" id="ARBA00023163"/>
    </source>
</evidence>
<dbReference type="PANTHER" id="PTHR11472:SF1">
    <property type="entry name" value="GENERAL TRANSCRIPTION AND DNA REPAIR FACTOR IIH HELICASE SUBUNIT XPD"/>
    <property type="match status" value="1"/>
</dbReference>
<dbReference type="EC" id="5.6.2.3" evidence="19"/>
<dbReference type="Proteomes" id="UP000298138">
    <property type="component" value="Unassembled WGS sequence"/>
</dbReference>
<feature type="domain" description="Helicase ATP-binding" evidence="22">
    <location>
        <begin position="1"/>
        <end position="259"/>
    </location>
</feature>
<dbReference type="Gene3D" id="1.10.275.40">
    <property type="match status" value="1"/>
</dbReference>
<comment type="catalytic activity">
    <reaction evidence="20">
        <text>ATP + H2O = ADP + phosphate + H(+)</text>
        <dbReference type="Rhea" id="RHEA:13065"/>
        <dbReference type="ChEBI" id="CHEBI:15377"/>
        <dbReference type="ChEBI" id="CHEBI:15378"/>
        <dbReference type="ChEBI" id="CHEBI:30616"/>
        <dbReference type="ChEBI" id="CHEBI:43474"/>
        <dbReference type="ChEBI" id="CHEBI:456216"/>
        <dbReference type="EC" id="5.6.2.3"/>
    </reaction>
</comment>
<evidence type="ECO:0000256" key="6">
    <source>
        <dbReference type="ARBA" id="ARBA00022741"/>
    </source>
</evidence>
<dbReference type="GO" id="GO:0006366">
    <property type="term" value="P:transcription by RNA polymerase II"/>
    <property type="evidence" value="ECO:0007669"/>
    <property type="project" value="TreeGrafter"/>
</dbReference>
<dbReference type="PANTHER" id="PTHR11472">
    <property type="entry name" value="DNA REPAIR DEAD HELICASE RAD3/XP-D SUBFAMILY MEMBER"/>
    <property type="match status" value="1"/>
</dbReference>
<keyword evidence="13" id="KW-0805">Transcription regulation</keyword>
<dbReference type="Pfam" id="PF06733">
    <property type="entry name" value="DEAD_2"/>
    <property type="match status" value="1"/>
</dbReference>
<dbReference type="OrthoDB" id="272481at2759"/>
<evidence type="ECO:0000313" key="23">
    <source>
        <dbReference type="EMBL" id="TGZ83327.1"/>
    </source>
</evidence>
<dbReference type="GO" id="GO:0016818">
    <property type="term" value="F:hydrolase activity, acting on acid anhydrides, in phosphorus-containing anhydrides"/>
    <property type="evidence" value="ECO:0007669"/>
    <property type="project" value="InterPro"/>
</dbReference>
<dbReference type="FunFam" id="3.40.50.300:FF:000128">
    <property type="entry name" value="Putative DNA repair helicase RAD3"/>
    <property type="match status" value="1"/>
</dbReference>
<keyword evidence="21" id="KW-0175">Coiled coil</keyword>
<dbReference type="PRINTS" id="PR00852">
    <property type="entry name" value="XRODRMPGMNTD"/>
</dbReference>
<evidence type="ECO:0000256" key="13">
    <source>
        <dbReference type="ARBA" id="ARBA00023015"/>
    </source>
</evidence>
<dbReference type="InterPro" id="IPR045028">
    <property type="entry name" value="DinG/Rad3-like"/>
</dbReference>
<evidence type="ECO:0000256" key="10">
    <source>
        <dbReference type="ARBA" id="ARBA00022840"/>
    </source>
</evidence>
<dbReference type="GO" id="GO:0043139">
    <property type="term" value="F:5'-3' DNA helicase activity"/>
    <property type="evidence" value="ECO:0007669"/>
    <property type="project" value="UniProtKB-EC"/>
</dbReference>
<organism evidence="23 24">
    <name type="scientific">Ascodesmis nigricans</name>
    <dbReference type="NCBI Taxonomy" id="341454"/>
    <lineage>
        <taxon>Eukaryota</taxon>
        <taxon>Fungi</taxon>
        <taxon>Dikarya</taxon>
        <taxon>Ascomycota</taxon>
        <taxon>Pezizomycotina</taxon>
        <taxon>Pezizomycetes</taxon>
        <taxon>Pezizales</taxon>
        <taxon>Ascodesmidaceae</taxon>
        <taxon>Ascodesmis</taxon>
    </lineage>
</organism>
<dbReference type="CDD" id="cd18788">
    <property type="entry name" value="SF2_C_XPD"/>
    <property type="match status" value="1"/>
</dbReference>
<evidence type="ECO:0000313" key="24">
    <source>
        <dbReference type="Proteomes" id="UP000298138"/>
    </source>
</evidence>
<dbReference type="SMART" id="SM00491">
    <property type="entry name" value="HELICc2"/>
    <property type="match status" value="1"/>
</dbReference>
<dbReference type="FunFam" id="1.10.275.40:FF:000001">
    <property type="entry name" value="DNA repair helicase (Rad3)"/>
    <property type="match status" value="1"/>
</dbReference>
<dbReference type="SUPFAM" id="SSF52540">
    <property type="entry name" value="P-loop containing nucleoside triphosphate hydrolases"/>
    <property type="match status" value="1"/>
</dbReference>
<keyword evidence="9 23" id="KW-0347">Helicase</keyword>
<evidence type="ECO:0000256" key="12">
    <source>
        <dbReference type="ARBA" id="ARBA00023014"/>
    </source>
</evidence>
<dbReference type="AlphaFoldDB" id="A0A4S2N2L1"/>
<dbReference type="STRING" id="341454.A0A4S2N2L1"/>
<dbReference type="GO" id="GO:0000112">
    <property type="term" value="C:nucleotide-excision repair factor 3 complex"/>
    <property type="evidence" value="ECO:0007669"/>
    <property type="project" value="UniProtKB-ARBA"/>
</dbReference>
<dbReference type="FunFam" id="1.10.30.20:FF:000001">
    <property type="entry name" value="DNA repair helicase rad15"/>
    <property type="match status" value="1"/>
</dbReference>
<comment type="subcellular location">
    <subcellularLocation>
        <location evidence="2">Nucleus</location>
    </subcellularLocation>
</comment>
<keyword evidence="10" id="KW-0067">ATP-binding</keyword>
<keyword evidence="18" id="KW-0539">Nucleus</keyword>
<keyword evidence="11" id="KW-0408">Iron</keyword>
<evidence type="ECO:0000256" key="16">
    <source>
        <dbReference type="ARBA" id="ARBA00023204"/>
    </source>
</evidence>
<dbReference type="GO" id="GO:0051539">
    <property type="term" value="F:4 iron, 4 sulfur cluster binding"/>
    <property type="evidence" value="ECO:0007669"/>
    <property type="project" value="UniProtKB-KW"/>
</dbReference>
<dbReference type="EMBL" id="ML220114">
    <property type="protein sequence ID" value="TGZ83327.1"/>
    <property type="molecule type" value="Genomic_DNA"/>
</dbReference>
<evidence type="ECO:0000256" key="18">
    <source>
        <dbReference type="ARBA" id="ARBA00023242"/>
    </source>
</evidence>
<dbReference type="GO" id="GO:0005524">
    <property type="term" value="F:ATP binding"/>
    <property type="evidence" value="ECO:0007669"/>
    <property type="project" value="UniProtKB-KW"/>
</dbReference>
<keyword evidence="8" id="KW-0378">Hydrolase</keyword>
<dbReference type="Gene3D" id="3.40.50.300">
    <property type="entry name" value="P-loop containing nucleotide triphosphate hydrolases"/>
    <property type="match status" value="2"/>
</dbReference>
<dbReference type="InParanoid" id="A0A4S2N2L1"/>
<evidence type="ECO:0000256" key="11">
    <source>
        <dbReference type="ARBA" id="ARBA00023004"/>
    </source>
</evidence>
<evidence type="ECO:0000256" key="19">
    <source>
        <dbReference type="ARBA" id="ARBA00044969"/>
    </source>
</evidence>
<dbReference type="InterPro" id="IPR001945">
    <property type="entry name" value="RAD3/XPD"/>
</dbReference>
<evidence type="ECO:0000256" key="1">
    <source>
        <dbReference type="ARBA" id="ARBA00001966"/>
    </source>
</evidence>
<evidence type="ECO:0000256" key="9">
    <source>
        <dbReference type="ARBA" id="ARBA00022806"/>
    </source>
</evidence>
<dbReference type="FunFam" id="3.40.50.300:FF:000381">
    <property type="entry name" value="TFIIH basal transcription factor complex helicase subunit"/>
    <property type="match status" value="1"/>
</dbReference>
<dbReference type="GO" id="GO:0003684">
    <property type="term" value="F:damaged DNA binding"/>
    <property type="evidence" value="ECO:0007669"/>
    <property type="project" value="TreeGrafter"/>
</dbReference>
<evidence type="ECO:0000256" key="8">
    <source>
        <dbReference type="ARBA" id="ARBA00022801"/>
    </source>
</evidence>
<protein>
    <recommendedName>
        <fullName evidence="19">DNA 5'-3' helicase</fullName>
        <ecNumber evidence="19">5.6.2.3</ecNumber>
    </recommendedName>
</protein>
<dbReference type="InterPro" id="IPR006555">
    <property type="entry name" value="ATP-dep_Helicase_C"/>
</dbReference>